<reference evidence="2 3" key="1">
    <citation type="submission" date="2021-01" db="EMBL/GenBank/DDBJ databases">
        <title>C459-1 draft genome sequence.</title>
        <authorList>
            <person name="Zhang X.-F."/>
        </authorList>
    </citation>
    <scope>NUCLEOTIDE SEQUENCE [LARGE SCALE GENOMIC DNA]</scope>
    <source>
        <strain evidence="3">C459-1</strain>
    </source>
</reference>
<evidence type="ECO:0000313" key="2">
    <source>
        <dbReference type="EMBL" id="MBL1408720.1"/>
    </source>
</evidence>
<feature type="transmembrane region" description="Helical" evidence="1">
    <location>
        <begin position="152"/>
        <end position="176"/>
    </location>
</feature>
<keyword evidence="1" id="KW-1133">Transmembrane helix</keyword>
<evidence type="ECO:0000256" key="1">
    <source>
        <dbReference type="SAM" id="Phobius"/>
    </source>
</evidence>
<keyword evidence="1" id="KW-0812">Transmembrane</keyword>
<keyword evidence="3" id="KW-1185">Reference proteome</keyword>
<gene>
    <name evidence="2" type="ORF">JKG61_08170</name>
</gene>
<comment type="caution">
    <text evidence="2">The sequence shown here is derived from an EMBL/GenBank/DDBJ whole genome shotgun (WGS) entry which is preliminary data.</text>
</comment>
<dbReference type="RefSeq" id="WP_202102488.1">
    <property type="nucleotide sequence ID" value="NZ_JAERTY010000004.1"/>
</dbReference>
<dbReference type="EMBL" id="JAERTY010000004">
    <property type="protein sequence ID" value="MBL1408720.1"/>
    <property type="molecule type" value="Genomic_DNA"/>
</dbReference>
<sequence>MQILKKAIYLILCVFFSGASIFLTYRWILTTRYKVDNKEYAQRFGLPYGLAFAYHDYIDGGITLCDSDEKIILSSGKKVGYEQVEVKRLLCYYILSRDKVLFRFSDVNDQIQYCSVNRFHTVTYEKNIDLDNCTELAEVLTWIRSKKSFLSIHYVVFTGVLILMLITNTIAIARLFTKKSPKRGASGIFN</sequence>
<feature type="transmembrane region" description="Helical" evidence="1">
    <location>
        <begin position="7"/>
        <end position="28"/>
    </location>
</feature>
<dbReference type="Proteomes" id="UP000625283">
    <property type="component" value="Unassembled WGS sequence"/>
</dbReference>
<organism evidence="2 3">
    <name type="scientific">Sphingobacterium faecale</name>
    <dbReference type="NCBI Taxonomy" id="2803775"/>
    <lineage>
        <taxon>Bacteria</taxon>
        <taxon>Pseudomonadati</taxon>
        <taxon>Bacteroidota</taxon>
        <taxon>Sphingobacteriia</taxon>
        <taxon>Sphingobacteriales</taxon>
        <taxon>Sphingobacteriaceae</taxon>
        <taxon>Sphingobacterium</taxon>
    </lineage>
</organism>
<accession>A0ABS1R2P3</accession>
<evidence type="ECO:0000313" key="3">
    <source>
        <dbReference type="Proteomes" id="UP000625283"/>
    </source>
</evidence>
<protein>
    <submittedName>
        <fullName evidence="2">Uncharacterized protein</fullName>
    </submittedName>
</protein>
<name>A0ABS1R2P3_9SPHI</name>
<proteinExistence type="predicted"/>
<keyword evidence="1" id="KW-0472">Membrane</keyword>